<dbReference type="AlphaFoldDB" id="A0A834IJ81"/>
<feature type="compositionally biased region" description="Polar residues" evidence="1">
    <location>
        <begin position="65"/>
        <end position="79"/>
    </location>
</feature>
<dbReference type="Proteomes" id="UP000625711">
    <property type="component" value="Unassembled WGS sequence"/>
</dbReference>
<name>A0A834IJ81_RHYFE</name>
<protein>
    <submittedName>
        <fullName evidence="2">Uncharacterized protein</fullName>
    </submittedName>
</protein>
<gene>
    <name evidence="2" type="ORF">GWI33_004100</name>
</gene>
<evidence type="ECO:0000256" key="1">
    <source>
        <dbReference type="SAM" id="MobiDB-lite"/>
    </source>
</evidence>
<feature type="region of interest" description="Disordered" evidence="1">
    <location>
        <begin position="63"/>
        <end position="85"/>
    </location>
</feature>
<organism evidence="2 3">
    <name type="scientific">Rhynchophorus ferrugineus</name>
    <name type="common">Red palm weevil</name>
    <name type="synonym">Curculio ferrugineus</name>
    <dbReference type="NCBI Taxonomy" id="354439"/>
    <lineage>
        <taxon>Eukaryota</taxon>
        <taxon>Metazoa</taxon>
        <taxon>Ecdysozoa</taxon>
        <taxon>Arthropoda</taxon>
        <taxon>Hexapoda</taxon>
        <taxon>Insecta</taxon>
        <taxon>Pterygota</taxon>
        <taxon>Neoptera</taxon>
        <taxon>Endopterygota</taxon>
        <taxon>Coleoptera</taxon>
        <taxon>Polyphaga</taxon>
        <taxon>Cucujiformia</taxon>
        <taxon>Curculionidae</taxon>
        <taxon>Dryophthorinae</taxon>
        <taxon>Rhynchophorus</taxon>
    </lineage>
</organism>
<evidence type="ECO:0000313" key="3">
    <source>
        <dbReference type="Proteomes" id="UP000625711"/>
    </source>
</evidence>
<sequence>MSDEPELPAFWKDILQKARKDYEEDEKKKRETRLERYKRSEEMLNSKNVSNLPALDNMLNDKHIISSNSSRPVPATTGSERNDELGDQHYIRSLMPNLRLPELVAHYVNELLLPFVVMRLLMSSKVRFINSRKSKGKSGPRKTALHI</sequence>
<comment type="caution">
    <text evidence="2">The sequence shown here is derived from an EMBL/GenBank/DDBJ whole genome shotgun (WGS) entry which is preliminary data.</text>
</comment>
<dbReference type="EMBL" id="JAACXV010000215">
    <property type="protein sequence ID" value="KAF7281900.1"/>
    <property type="molecule type" value="Genomic_DNA"/>
</dbReference>
<reference evidence="2" key="1">
    <citation type="submission" date="2020-08" db="EMBL/GenBank/DDBJ databases">
        <title>Genome sequencing and assembly of the red palm weevil Rhynchophorus ferrugineus.</title>
        <authorList>
            <person name="Dias G.B."/>
            <person name="Bergman C.M."/>
            <person name="Manee M."/>
        </authorList>
    </citation>
    <scope>NUCLEOTIDE SEQUENCE</scope>
    <source>
        <strain evidence="2">AA-2017</strain>
        <tissue evidence="2">Whole larva</tissue>
    </source>
</reference>
<evidence type="ECO:0000313" key="2">
    <source>
        <dbReference type="EMBL" id="KAF7281900.1"/>
    </source>
</evidence>
<keyword evidence="3" id="KW-1185">Reference proteome</keyword>
<proteinExistence type="predicted"/>
<accession>A0A834IJ81</accession>